<keyword evidence="14" id="KW-0408">Iron</keyword>
<dbReference type="UniPathway" id="UPA00223"/>
<evidence type="ECO:0000256" key="3">
    <source>
        <dbReference type="ARBA" id="ARBA00004141"/>
    </source>
</evidence>
<feature type="transmembrane region" description="Helical" evidence="16">
    <location>
        <begin position="99"/>
        <end position="119"/>
    </location>
</feature>
<dbReference type="Proteomes" id="UP000318590">
    <property type="component" value="Unassembled WGS sequence"/>
</dbReference>
<accession>A0A547QAT8</accession>
<dbReference type="CDD" id="cd03495">
    <property type="entry name" value="SQR_TypeC_SdhD_like"/>
    <property type="match status" value="1"/>
</dbReference>
<feature type="transmembrane region" description="Helical" evidence="16">
    <location>
        <begin position="62"/>
        <end position="79"/>
    </location>
</feature>
<keyword evidence="12" id="KW-0249">Electron transport</keyword>
<protein>
    <recommendedName>
        <fullName evidence="6">Succinate dehydrogenase hydrophobic membrane anchor subunit</fullName>
    </recommendedName>
</protein>
<evidence type="ECO:0000313" key="17">
    <source>
        <dbReference type="EMBL" id="TRD23498.1"/>
    </source>
</evidence>
<evidence type="ECO:0000256" key="6">
    <source>
        <dbReference type="ARBA" id="ARBA00019425"/>
    </source>
</evidence>
<comment type="caution">
    <text evidence="17">The sequence shown here is derived from an EMBL/GenBank/DDBJ whole genome shotgun (WGS) entry which is preliminary data.</text>
</comment>
<evidence type="ECO:0000256" key="12">
    <source>
        <dbReference type="ARBA" id="ARBA00022982"/>
    </source>
</evidence>
<dbReference type="SUPFAM" id="SSF81343">
    <property type="entry name" value="Fumarate reductase respiratory complex transmembrane subunits"/>
    <property type="match status" value="1"/>
</dbReference>
<keyword evidence="9" id="KW-0349">Heme</keyword>
<dbReference type="AlphaFoldDB" id="A0A547QAT8"/>
<dbReference type="RefSeq" id="WP_142832821.1">
    <property type="nucleotide sequence ID" value="NZ_VFSV01000001.1"/>
</dbReference>
<comment type="cofactor">
    <cofactor evidence="1">
        <name>heme</name>
        <dbReference type="ChEBI" id="CHEBI:30413"/>
    </cofactor>
</comment>
<comment type="pathway">
    <text evidence="4">Carbohydrate metabolism; tricarboxylic acid cycle.</text>
</comment>
<evidence type="ECO:0000256" key="8">
    <source>
        <dbReference type="ARBA" id="ARBA00022532"/>
    </source>
</evidence>
<dbReference type="EMBL" id="VFSV01000001">
    <property type="protein sequence ID" value="TRD23498.1"/>
    <property type="molecule type" value="Genomic_DNA"/>
</dbReference>
<sequence length="123" mass="13294">MSYLTARKRASGLGSAKSGTEHYWSQTISAVALLFLVPSFIFTFGSVLGSSYEEVVAYYSRPYPAIIALLTLTVGWLHFKNGAQVMLEDYVRGMPLKIAVIVLNCISYAALAAGALGILRIAL</sequence>
<proteinExistence type="predicted"/>
<dbReference type="Gene3D" id="1.20.1300.10">
    <property type="entry name" value="Fumarate reductase/succinate dehydrogenase, transmembrane subunit"/>
    <property type="match status" value="1"/>
</dbReference>
<dbReference type="NCBIfam" id="TIGR02968">
    <property type="entry name" value="succ_dehyd_anc"/>
    <property type="match status" value="1"/>
</dbReference>
<comment type="subcellular location">
    <subcellularLocation>
        <location evidence="3">Membrane</location>
        <topology evidence="3">Multi-pass membrane protein</topology>
    </subcellularLocation>
</comment>
<keyword evidence="15 16" id="KW-0472">Membrane</keyword>
<keyword evidence="7" id="KW-0813">Transport</keyword>
<evidence type="ECO:0000256" key="5">
    <source>
        <dbReference type="ARBA" id="ARBA00011558"/>
    </source>
</evidence>
<keyword evidence="13 16" id="KW-1133">Transmembrane helix</keyword>
<keyword evidence="10 16" id="KW-0812">Transmembrane</keyword>
<evidence type="ECO:0000256" key="4">
    <source>
        <dbReference type="ARBA" id="ARBA00005163"/>
    </source>
</evidence>
<keyword evidence="11" id="KW-0479">Metal-binding</keyword>
<evidence type="ECO:0000256" key="10">
    <source>
        <dbReference type="ARBA" id="ARBA00022692"/>
    </source>
</evidence>
<reference evidence="17 18" key="1">
    <citation type="submission" date="2019-06" db="EMBL/GenBank/DDBJ databases">
        <title>Paenimaribius caenipelagi gen. nov., sp. nov., isolated from a tidal flat.</title>
        <authorList>
            <person name="Yoon J.-H."/>
        </authorList>
    </citation>
    <scope>NUCLEOTIDE SEQUENCE [LARGE SCALE GENOMIC DNA]</scope>
    <source>
        <strain evidence="17 18">JBTF-M29</strain>
    </source>
</reference>
<dbReference type="GO" id="GO:0020037">
    <property type="term" value="F:heme binding"/>
    <property type="evidence" value="ECO:0007669"/>
    <property type="project" value="InterPro"/>
</dbReference>
<dbReference type="InterPro" id="IPR014312">
    <property type="entry name" value="Succ_DH_anchor"/>
</dbReference>
<dbReference type="InterPro" id="IPR000701">
    <property type="entry name" value="SuccDH_FuR_B_TM-su"/>
</dbReference>
<feature type="transmembrane region" description="Helical" evidence="16">
    <location>
        <begin position="28"/>
        <end position="50"/>
    </location>
</feature>
<comment type="subunit">
    <text evidence="5">Part of an enzyme complex containing four subunits: a flavoprotein, an iron-sulfur protein, plus two membrane-anchoring proteins, SdhC and SdhD.</text>
</comment>
<comment type="function">
    <text evidence="2">Membrane-anchoring subunit of succinate dehydrogenase (SDH).</text>
</comment>
<dbReference type="OrthoDB" id="9809280at2"/>
<dbReference type="Pfam" id="PF01127">
    <property type="entry name" value="Sdh_cyt"/>
    <property type="match status" value="1"/>
</dbReference>
<evidence type="ECO:0000256" key="15">
    <source>
        <dbReference type="ARBA" id="ARBA00023136"/>
    </source>
</evidence>
<evidence type="ECO:0000256" key="16">
    <source>
        <dbReference type="SAM" id="Phobius"/>
    </source>
</evidence>
<organism evidence="17 18">
    <name type="scientific">Palleronia caenipelagi</name>
    <dbReference type="NCBI Taxonomy" id="2489174"/>
    <lineage>
        <taxon>Bacteria</taxon>
        <taxon>Pseudomonadati</taxon>
        <taxon>Pseudomonadota</taxon>
        <taxon>Alphaproteobacteria</taxon>
        <taxon>Rhodobacterales</taxon>
        <taxon>Roseobacteraceae</taxon>
        <taxon>Palleronia</taxon>
    </lineage>
</organism>
<evidence type="ECO:0000256" key="2">
    <source>
        <dbReference type="ARBA" id="ARBA00004050"/>
    </source>
</evidence>
<gene>
    <name evidence="17" type="primary">sdhD</name>
    <name evidence="17" type="ORF">FEV53_00335</name>
</gene>
<keyword evidence="18" id="KW-1185">Reference proteome</keyword>
<dbReference type="GO" id="GO:0016020">
    <property type="term" value="C:membrane"/>
    <property type="evidence" value="ECO:0007669"/>
    <property type="project" value="UniProtKB-SubCell"/>
</dbReference>
<dbReference type="InterPro" id="IPR034804">
    <property type="entry name" value="SQR/QFR_C/D"/>
</dbReference>
<dbReference type="GO" id="GO:0006099">
    <property type="term" value="P:tricarboxylic acid cycle"/>
    <property type="evidence" value="ECO:0007669"/>
    <property type="project" value="UniProtKB-UniPathway"/>
</dbReference>
<evidence type="ECO:0000256" key="13">
    <source>
        <dbReference type="ARBA" id="ARBA00022989"/>
    </source>
</evidence>
<evidence type="ECO:0000313" key="18">
    <source>
        <dbReference type="Proteomes" id="UP000318590"/>
    </source>
</evidence>
<dbReference type="GO" id="GO:0046872">
    <property type="term" value="F:metal ion binding"/>
    <property type="evidence" value="ECO:0007669"/>
    <property type="project" value="UniProtKB-KW"/>
</dbReference>
<keyword evidence="8" id="KW-0816">Tricarboxylic acid cycle</keyword>
<evidence type="ECO:0000256" key="14">
    <source>
        <dbReference type="ARBA" id="ARBA00023004"/>
    </source>
</evidence>
<evidence type="ECO:0000256" key="11">
    <source>
        <dbReference type="ARBA" id="ARBA00022723"/>
    </source>
</evidence>
<evidence type="ECO:0000256" key="1">
    <source>
        <dbReference type="ARBA" id="ARBA00001971"/>
    </source>
</evidence>
<evidence type="ECO:0000256" key="7">
    <source>
        <dbReference type="ARBA" id="ARBA00022448"/>
    </source>
</evidence>
<evidence type="ECO:0000256" key="9">
    <source>
        <dbReference type="ARBA" id="ARBA00022617"/>
    </source>
</evidence>
<name>A0A547QAT8_9RHOB</name>